<name>A0ACC3TR39_9ASCO</name>
<sequence>MTKAAFSTFAESLHKEVSPLGIRAVAFDLGVYPTRLMEARDAAPEHNTIATSDAYKPLLGELVGVFSTDPMGLMPGDPAKREEDLKLLDIWEDVAISTDGRNNVRNVRDLLRLYVACKIDNRVQQHDASTTVNKSPSPVSDGSDEHQGKYFKIARSPESTSSTTDMSSAMSVALSKDKSPGPDENWISEFDKALNLLKSNAPEQRLDIHMPYSQYLKLEESWSKIKSDTCSEEKSYPRLSYNSVTDTVTVVTVPRDLHEVAASPKAWAELWMLDLAYRGDGADTATIAFEVGFSQNYDSLLGNKDMWIQGCHAKACVLICLDESPRFRNPTEPFENIGDVAAEKAAMNRHANATVPLDGSYFPQISYRDHIWTGGVTEALIEIWRADLHEKFPLIEARRPHHNLPTTLGLHVSEFFEDDAWQALGIEDFKIPFNGPLYLTLLETGMVTMAEGRFADFITTP</sequence>
<organism evidence="1 2">
    <name type="scientific">Lipomyces orientalis</name>
    <dbReference type="NCBI Taxonomy" id="1233043"/>
    <lineage>
        <taxon>Eukaryota</taxon>
        <taxon>Fungi</taxon>
        <taxon>Dikarya</taxon>
        <taxon>Ascomycota</taxon>
        <taxon>Saccharomycotina</taxon>
        <taxon>Lipomycetes</taxon>
        <taxon>Lipomycetales</taxon>
        <taxon>Lipomycetaceae</taxon>
        <taxon>Lipomyces</taxon>
    </lineage>
</organism>
<comment type="caution">
    <text evidence="1">The sequence shown here is derived from an EMBL/GenBank/DDBJ whole genome shotgun (WGS) entry which is preliminary data.</text>
</comment>
<dbReference type="EMBL" id="MU970059">
    <property type="protein sequence ID" value="KAK9323627.1"/>
    <property type="molecule type" value="Genomic_DNA"/>
</dbReference>
<proteinExistence type="predicted"/>
<evidence type="ECO:0000313" key="1">
    <source>
        <dbReference type="EMBL" id="KAK9323627.1"/>
    </source>
</evidence>
<dbReference type="Proteomes" id="UP001489719">
    <property type="component" value="Unassembled WGS sequence"/>
</dbReference>
<gene>
    <name evidence="1" type="ORF">V1517DRAFT_337678</name>
</gene>
<accession>A0ACC3TR39</accession>
<evidence type="ECO:0000313" key="2">
    <source>
        <dbReference type="Proteomes" id="UP001489719"/>
    </source>
</evidence>
<reference evidence="2" key="1">
    <citation type="journal article" date="2024" name="Front. Bioeng. Biotechnol.">
        <title>Genome-scale model development and genomic sequencing of the oleaginous clade Lipomyces.</title>
        <authorList>
            <person name="Czajka J.J."/>
            <person name="Han Y."/>
            <person name="Kim J."/>
            <person name="Mondo S.J."/>
            <person name="Hofstad B.A."/>
            <person name="Robles A."/>
            <person name="Haridas S."/>
            <person name="Riley R."/>
            <person name="LaButti K."/>
            <person name="Pangilinan J."/>
            <person name="Andreopoulos W."/>
            <person name="Lipzen A."/>
            <person name="Yan J."/>
            <person name="Wang M."/>
            <person name="Ng V."/>
            <person name="Grigoriev I.V."/>
            <person name="Spatafora J.W."/>
            <person name="Magnuson J.K."/>
            <person name="Baker S.E."/>
            <person name="Pomraning K.R."/>
        </authorList>
    </citation>
    <scope>NUCLEOTIDE SEQUENCE [LARGE SCALE GENOMIC DNA]</scope>
    <source>
        <strain evidence="2">CBS 10300</strain>
    </source>
</reference>
<protein>
    <submittedName>
        <fullName evidence="1">Uncharacterized protein</fullName>
    </submittedName>
</protein>
<keyword evidence="2" id="KW-1185">Reference proteome</keyword>